<evidence type="ECO:0000256" key="1">
    <source>
        <dbReference type="PROSITE-ProRule" id="PRU00221"/>
    </source>
</evidence>
<dbReference type="AlphaFoldDB" id="A0ABD1ZHX5"/>
<evidence type="ECO:0000313" key="4">
    <source>
        <dbReference type="EMBL" id="KAL2650677.1"/>
    </source>
</evidence>
<reference evidence="4 5" key="1">
    <citation type="submission" date="2024-09" db="EMBL/GenBank/DDBJ databases">
        <title>Chromosome-scale assembly of Riccia fluitans.</title>
        <authorList>
            <person name="Paukszto L."/>
            <person name="Sawicki J."/>
            <person name="Karawczyk K."/>
            <person name="Piernik-Szablinska J."/>
            <person name="Szczecinska M."/>
            <person name="Mazdziarz M."/>
        </authorList>
    </citation>
    <scope>NUCLEOTIDE SEQUENCE [LARGE SCALE GENOMIC DNA]</scope>
    <source>
        <strain evidence="4">Rf_01</strain>
        <tissue evidence="4">Aerial parts of the thallus</tissue>
    </source>
</reference>
<sequence length="658" mass="73578">MENMQYAEAVVKEFLLFRGFTHTLHSFEAEVEADIGHGLQVDRIVDLFFNVYVQRFEADNMVNLMAFLQKSFFSSADDRYHSTVRKLEASLNKYYIVNAVQKGRPDRVIHFFERHGDSLLRSGDDWHCWFAVPYMQNPSIDPRFQVYFSKEWLDTLIVSFRNFLAEIRVKIFRGIYLTFGKIPLPTLLKLHSERAKSKATKQDLEKLRTDCAQLRTVLKTKEEEILSLRSEYESTQRKHLREEKETANLVRTPPQLSPSSSVEKERKSGFLSLKEADLTSRFLDVGTGGNNLETTGPCETISSYGSADSNSESVEVTSDAAKRWAKEEDVPQIIVESQETFSGHTSPITRCRFSTAGSNVASASVDGTVRIWTPDAAASPSRNATIYCGAEIMSLEWENKSDRLLLLGTAHCGVKAWNVEAKRVVCDLSTDAAFPRILELKCSPTDALFLCVASSQPGNSEQELGNVGFGSLTVWNMRTWKFMNVLPLGEDPPVVTSVCFNHNGKLVAAGATDGMIRLFDMNGCQPITGWPAHDSCAVSCVRFGHDHSSIFSLGSDGKVLEWSLHNQGQILQSHDASLFCGMDNSRVPRHEMALDSYGKSLLLSSNLRSAPLFKFNGTTKAYRTLDHNSGVTSVDWHPLLPMYLTGSSDHSVRVTSIL</sequence>
<dbReference type="InterPro" id="IPR056327">
    <property type="entry name" value="ARMC9_CTLH-like_dom"/>
</dbReference>
<dbReference type="Gene3D" id="2.130.10.10">
    <property type="entry name" value="YVTN repeat-like/Quinoprotein amine dehydrogenase"/>
    <property type="match status" value="3"/>
</dbReference>
<dbReference type="InterPro" id="IPR001680">
    <property type="entry name" value="WD40_rpt"/>
</dbReference>
<organism evidence="4 5">
    <name type="scientific">Riccia fluitans</name>
    <dbReference type="NCBI Taxonomy" id="41844"/>
    <lineage>
        <taxon>Eukaryota</taxon>
        <taxon>Viridiplantae</taxon>
        <taxon>Streptophyta</taxon>
        <taxon>Embryophyta</taxon>
        <taxon>Marchantiophyta</taxon>
        <taxon>Marchantiopsida</taxon>
        <taxon>Marchantiidae</taxon>
        <taxon>Marchantiales</taxon>
        <taxon>Ricciaceae</taxon>
        <taxon>Riccia</taxon>
    </lineage>
</organism>
<evidence type="ECO:0000256" key="2">
    <source>
        <dbReference type="SAM" id="MobiDB-lite"/>
    </source>
</evidence>
<feature type="repeat" description="WD" evidence="1">
    <location>
        <begin position="624"/>
        <end position="658"/>
    </location>
</feature>
<dbReference type="Proteomes" id="UP001605036">
    <property type="component" value="Unassembled WGS sequence"/>
</dbReference>
<gene>
    <name evidence="4" type="ORF">R1flu_018805</name>
</gene>
<dbReference type="InterPro" id="IPR036322">
    <property type="entry name" value="WD40_repeat_dom_sf"/>
</dbReference>
<evidence type="ECO:0000259" key="3">
    <source>
        <dbReference type="Pfam" id="PF23138"/>
    </source>
</evidence>
<dbReference type="InterPro" id="IPR015943">
    <property type="entry name" value="WD40/YVTN_repeat-like_dom_sf"/>
</dbReference>
<dbReference type="PROSITE" id="PS50082">
    <property type="entry name" value="WD_REPEATS_2"/>
    <property type="match status" value="3"/>
</dbReference>
<feature type="domain" description="ARMC9 CTLH-like" evidence="3">
    <location>
        <begin position="52"/>
        <end position="167"/>
    </location>
</feature>
<accession>A0ABD1ZHX5</accession>
<feature type="repeat" description="WD" evidence="1">
    <location>
        <begin position="341"/>
        <end position="372"/>
    </location>
</feature>
<protein>
    <recommendedName>
        <fullName evidence="3">ARMC9 CTLH-like domain-containing protein</fullName>
    </recommendedName>
</protein>
<comment type="caution">
    <text evidence="4">The sequence shown here is derived from an EMBL/GenBank/DDBJ whole genome shotgun (WGS) entry which is preliminary data.</text>
</comment>
<name>A0ABD1ZHX5_9MARC</name>
<dbReference type="SUPFAM" id="SSF50978">
    <property type="entry name" value="WD40 repeat-like"/>
    <property type="match status" value="1"/>
</dbReference>
<dbReference type="SMART" id="SM00320">
    <property type="entry name" value="WD40"/>
    <property type="match status" value="4"/>
</dbReference>
<feature type="repeat" description="WD" evidence="1">
    <location>
        <begin position="488"/>
        <end position="522"/>
    </location>
</feature>
<dbReference type="Pfam" id="PF00400">
    <property type="entry name" value="WD40"/>
    <property type="match status" value="4"/>
</dbReference>
<feature type="region of interest" description="Disordered" evidence="2">
    <location>
        <begin position="236"/>
        <end position="264"/>
    </location>
</feature>
<dbReference type="Pfam" id="PF23138">
    <property type="entry name" value="CTLH_Armc9"/>
    <property type="match status" value="1"/>
</dbReference>
<dbReference type="EMBL" id="JBHFFA010000001">
    <property type="protein sequence ID" value="KAL2650677.1"/>
    <property type="molecule type" value="Genomic_DNA"/>
</dbReference>
<dbReference type="PANTHER" id="PTHR47198">
    <property type="entry name" value="OS05G0299300 PROTEIN"/>
    <property type="match status" value="1"/>
</dbReference>
<proteinExistence type="predicted"/>
<dbReference type="PROSITE" id="PS50294">
    <property type="entry name" value="WD_REPEATS_REGION"/>
    <property type="match status" value="2"/>
</dbReference>
<dbReference type="PANTHER" id="PTHR47198:SF1">
    <property type="entry name" value="WD REPEAT-CONTAINING PROTEIN 91-LIKE ISOFORM X1"/>
    <property type="match status" value="1"/>
</dbReference>
<evidence type="ECO:0000313" key="5">
    <source>
        <dbReference type="Proteomes" id="UP001605036"/>
    </source>
</evidence>
<keyword evidence="1" id="KW-0853">WD repeat</keyword>
<feature type="compositionally biased region" description="Basic and acidic residues" evidence="2">
    <location>
        <begin position="236"/>
        <end position="246"/>
    </location>
</feature>
<keyword evidence="5" id="KW-1185">Reference proteome</keyword>